<evidence type="ECO:0000256" key="1">
    <source>
        <dbReference type="SAM" id="Phobius"/>
    </source>
</evidence>
<evidence type="ECO:0000313" key="2">
    <source>
        <dbReference type="EMBL" id="ACB74093.1"/>
    </source>
</evidence>
<sequence>MLRPTHHPFMKIPFSFLAFVSSFAALFAFPLSPALAVAPLVLTGLVLMLSLDYRQPTRIRLPQPVRHRAPEWFRLAA</sequence>
<dbReference type="HOGENOM" id="CLU_2634648_0_0_0"/>
<gene>
    <name evidence="2" type="ordered locus">Oter_0805</name>
</gene>
<dbReference type="AlphaFoldDB" id="B1ZVJ6"/>
<protein>
    <submittedName>
        <fullName evidence="2">Uncharacterized protein</fullName>
    </submittedName>
</protein>
<keyword evidence="1" id="KW-0472">Membrane</keyword>
<dbReference type="EMBL" id="CP001032">
    <property type="protein sequence ID" value="ACB74093.1"/>
    <property type="molecule type" value="Genomic_DNA"/>
</dbReference>
<proteinExistence type="predicted"/>
<dbReference type="STRING" id="452637.Oter_0805"/>
<dbReference type="KEGG" id="ote:Oter_0805"/>
<keyword evidence="3" id="KW-1185">Reference proteome</keyword>
<reference evidence="2 3" key="1">
    <citation type="journal article" date="2011" name="J. Bacteriol.">
        <title>Genome sequence of the verrucomicrobium Opitutus terrae PB90-1, an abundant inhabitant of rice paddy soil ecosystems.</title>
        <authorList>
            <person name="van Passel M.W."/>
            <person name="Kant R."/>
            <person name="Palva A."/>
            <person name="Copeland A."/>
            <person name="Lucas S."/>
            <person name="Lapidus A."/>
            <person name="Glavina del Rio T."/>
            <person name="Pitluck S."/>
            <person name="Goltsman E."/>
            <person name="Clum A."/>
            <person name="Sun H."/>
            <person name="Schmutz J."/>
            <person name="Larimer F.W."/>
            <person name="Land M.L."/>
            <person name="Hauser L."/>
            <person name="Kyrpides N."/>
            <person name="Mikhailova N."/>
            <person name="Richardson P.P."/>
            <person name="Janssen P.H."/>
            <person name="de Vos W.M."/>
            <person name="Smidt H."/>
        </authorList>
    </citation>
    <scope>NUCLEOTIDE SEQUENCE [LARGE SCALE GENOMIC DNA]</scope>
    <source>
        <strain evidence="3">DSM 11246 / JCM 15787 / PB90-1</strain>
    </source>
</reference>
<organism evidence="2 3">
    <name type="scientific">Opitutus terrae (strain DSM 11246 / JCM 15787 / PB90-1)</name>
    <dbReference type="NCBI Taxonomy" id="452637"/>
    <lineage>
        <taxon>Bacteria</taxon>
        <taxon>Pseudomonadati</taxon>
        <taxon>Verrucomicrobiota</taxon>
        <taxon>Opitutia</taxon>
        <taxon>Opitutales</taxon>
        <taxon>Opitutaceae</taxon>
        <taxon>Opitutus</taxon>
    </lineage>
</organism>
<accession>B1ZVJ6</accession>
<feature type="transmembrane region" description="Helical" evidence="1">
    <location>
        <begin position="12"/>
        <end position="29"/>
    </location>
</feature>
<keyword evidence="1" id="KW-1133">Transmembrane helix</keyword>
<dbReference type="Proteomes" id="UP000007013">
    <property type="component" value="Chromosome"/>
</dbReference>
<evidence type="ECO:0000313" key="3">
    <source>
        <dbReference type="Proteomes" id="UP000007013"/>
    </source>
</evidence>
<name>B1ZVJ6_OPITP</name>
<feature type="transmembrane region" description="Helical" evidence="1">
    <location>
        <begin position="35"/>
        <end position="53"/>
    </location>
</feature>
<keyword evidence="1" id="KW-0812">Transmembrane</keyword>